<dbReference type="PANTHER" id="PTHR44688">
    <property type="entry name" value="DNA-BINDING TRANSCRIPTIONAL ACTIVATOR DEVR_DOSR"/>
    <property type="match status" value="1"/>
</dbReference>
<keyword evidence="2" id="KW-0238">DNA-binding</keyword>
<dbReference type="SUPFAM" id="SSF46894">
    <property type="entry name" value="C-terminal effector domain of the bipartite response regulators"/>
    <property type="match status" value="1"/>
</dbReference>
<evidence type="ECO:0000313" key="6">
    <source>
        <dbReference type="Proteomes" id="UP001333710"/>
    </source>
</evidence>
<dbReference type="EMBL" id="AP027272">
    <property type="protein sequence ID" value="BDX07250.1"/>
    <property type="molecule type" value="Genomic_DNA"/>
</dbReference>
<feature type="domain" description="HTH luxR-type" evidence="4">
    <location>
        <begin position="252"/>
        <end position="316"/>
    </location>
</feature>
<dbReference type="Pfam" id="PF00196">
    <property type="entry name" value="GerE"/>
    <property type="match status" value="1"/>
</dbReference>
<evidence type="ECO:0000256" key="2">
    <source>
        <dbReference type="ARBA" id="ARBA00023125"/>
    </source>
</evidence>
<keyword evidence="3" id="KW-0804">Transcription</keyword>
<evidence type="ECO:0000313" key="5">
    <source>
        <dbReference type="EMBL" id="BDX07250.1"/>
    </source>
</evidence>
<name>A0AA48KV84_9ALTE</name>
<evidence type="ECO:0000256" key="3">
    <source>
        <dbReference type="ARBA" id="ARBA00023163"/>
    </source>
</evidence>
<dbReference type="KEGG" id="pmaw:MACH26_27710"/>
<dbReference type="GO" id="GO:0003677">
    <property type="term" value="F:DNA binding"/>
    <property type="evidence" value="ECO:0007669"/>
    <property type="project" value="UniProtKB-KW"/>
</dbReference>
<accession>A0AA48KV84</accession>
<keyword evidence="1" id="KW-0805">Transcription regulation</keyword>
<dbReference type="Proteomes" id="UP001333710">
    <property type="component" value="Chromosome"/>
</dbReference>
<dbReference type="InterPro" id="IPR036388">
    <property type="entry name" value="WH-like_DNA-bd_sf"/>
</dbReference>
<dbReference type="PROSITE" id="PS50043">
    <property type="entry name" value="HTH_LUXR_2"/>
    <property type="match status" value="1"/>
</dbReference>
<dbReference type="RefSeq" id="WP_338293231.1">
    <property type="nucleotide sequence ID" value="NZ_AP027272.1"/>
</dbReference>
<dbReference type="PRINTS" id="PR00038">
    <property type="entry name" value="HTHLUXR"/>
</dbReference>
<dbReference type="AlphaFoldDB" id="A0AA48KV84"/>
<dbReference type="CDD" id="cd06170">
    <property type="entry name" value="LuxR_C_like"/>
    <property type="match status" value="1"/>
</dbReference>
<evidence type="ECO:0000256" key="1">
    <source>
        <dbReference type="ARBA" id="ARBA00023015"/>
    </source>
</evidence>
<dbReference type="InterPro" id="IPR016032">
    <property type="entry name" value="Sig_transdc_resp-reg_C-effctor"/>
</dbReference>
<dbReference type="PANTHER" id="PTHR44688:SF16">
    <property type="entry name" value="DNA-BINDING TRANSCRIPTIONAL ACTIVATOR DEVR_DOSR"/>
    <property type="match status" value="1"/>
</dbReference>
<dbReference type="InterPro" id="IPR000792">
    <property type="entry name" value="Tscrpt_reg_LuxR_C"/>
</dbReference>
<keyword evidence="6" id="KW-1185">Reference proteome</keyword>
<reference evidence="5" key="1">
    <citation type="submission" date="2023-01" db="EMBL/GenBank/DDBJ databases">
        <title>Complete genome sequence of Planctobacterium marinum strain Dej080120_11.</title>
        <authorList>
            <person name="Ueki S."/>
            <person name="Maruyama F."/>
        </authorList>
    </citation>
    <scope>NUCLEOTIDE SEQUENCE</scope>
    <source>
        <strain evidence="5">Dej080120_11</strain>
    </source>
</reference>
<proteinExistence type="predicted"/>
<protein>
    <submittedName>
        <fullName evidence="5">Helix-turn-helix transcriptional regulator</fullName>
    </submittedName>
</protein>
<gene>
    <name evidence="5" type="ORF">MACH26_27710</name>
</gene>
<dbReference type="Gene3D" id="1.10.10.10">
    <property type="entry name" value="Winged helix-like DNA-binding domain superfamily/Winged helix DNA-binding domain"/>
    <property type="match status" value="1"/>
</dbReference>
<dbReference type="GO" id="GO:0006355">
    <property type="term" value="P:regulation of DNA-templated transcription"/>
    <property type="evidence" value="ECO:0007669"/>
    <property type="project" value="InterPro"/>
</dbReference>
<evidence type="ECO:0000259" key="4">
    <source>
        <dbReference type="PROSITE" id="PS50043"/>
    </source>
</evidence>
<sequence length="316" mass="36236">MAITKPVSNRETEMFIQTLYCEASNIAPGDFRNWALLQLTELLNVDAAIWGTGNLNTLQFHYLEHLGLDADYGKKLIATLHLNPIRGAILNNLDNPISMSEVIDDAKFFNSSLYTQLFEPYGIQRILATGHIEQHCKLHSLISLYRFDRDRDFLEKEKTTISRLIYHLVSAASHNFFLHIEARSDGAAMAICDKHGCYWHVQPRFVELLSQTPVVFSDVFPLEKNYELNEDLNGIKISIAPLGELLQITVRKVHPLDQLSAREQQIVNWIIQGLTFKEVARELGIAPSTISNHLYRIYRKLEITSRSELARLFQTR</sequence>
<dbReference type="SMART" id="SM00421">
    <property type="entry name" value="HTH_LUXR"/>
    <property type="match status" value="1"/>
</dbReference>
<organism evidence="5 6">
    <name type="scientific">Planctobacterium marinum</name>
    <dbReference type="NCBI Taxonomy" id="1631968"/>
    <lineage>
        <taxon>Bacteria</taxon>
        <taxon>Pseudomonadati</taxon>
        <taxon>Pseudomonadota</taxon>
        <taxon>Gammaproteobacteria</taxon>
        <taxon>Alteromonadales</taxon>
        <taxon>Alteromonadaceae</taxon>
        <taxon>Planctobacterium</taxon>
    </lineage>
</organism>